<accession>A0A378JQT1</accession>
<name>A0A378JQT1_9GAMM</name>
<evidence type="ECO:0000313" key="2">
    <source>
        <dbReference type="Proteomes" id="UP000254794"/>
    </source>
</evidence>
<dbReference type="OrthoDB" id="5522351at2"/>
<dbReference type="AlphaFoldDB" id="A0A378JQT1"/>
<protein>
    <submittedName>
        <fullName evidence="1">Uncharacterized protein</fullName>
    </submittedName>
</protein>
<reference evidence="1 2" key="1">
    <citation type="submission" date="2018-06" db="EMBL/GenBank/DDBJ databases">
        <authorList>
            <consortium name="Pathogen Informatics"/>
            <person name="Doyle S."/>
        </authorList>
    </citation>
    <scope>NUCLEOTIDE SEQUENCE [LARGE SCALE GENOMIC DNA]</scope>
    <source>
        <strain evidence="1 2">NCTC13316</strain>
    </source>
</reference>
<dbReference type="RefSeq" id="WP_115330196.1">
    <property type="nucleotide sequence ID" value="NZ_CAAAHP010000004.1"/>
</dbReference>
<dbReference type="SUPFAM" id="SSF56059">
    <property type="entry name" value="Glutathione synthetase ATP-binding domain-like"/>
    <property type="match status" value="1"/>
</dbReference>
<sequence>MSFATFNKPWVDNFLSHAANIESHSSIQKVSNFLKNYGAKYPTFPIPLIMEKYVYEELCEASKLLIQAQTRILSFLLSTYPQDHILEMFDLPKEAKVFIDWDELKVGNKIIARPDIIPSNQGYKFCELNIESSLGGIKFFDCFSSYFSAIGGDISTYASPRKIIAKYLHKLVLENKFERVIIFSLKKYLLEGSGTVKSLLDSVKETISEVPISIATEEDYPEEFLNLNAGKKTLIYRLALYDDLNCHSLFLKMFASGATIINTFETEIRSNKKWFALFYDKQYQSILTEAERQAILKYVPYTISIRQDNISYLIENKNNFVFKANRSYGGEAVCVGSEHNDNYVATTLKNMKGGTAQEYIQCEVIDLPDNEKFERIENKIVLGLFQILDQFAGLVVRGSIEDSIVNVTHGAKVGWAFPLSLQERDALMLEIGEKAQSLVEV</sequence>
<gene>
    <name evidence="1" type="ORF">NCTC13316_00563</name>
</gene>
<organism evidence="1 2">
    <name type="scientific">Legionella busanensis</name>
    <dbReference type="NCBI Taxonomy" id="190655"/>
    <lineage>
        <taxon>Bacteria</taxon>
        <taxon>Pseudomonadati</taxon>
        <taxon>Pseudomonadota</taxon>
        <taxon>Gammaproteobacteria</taxon>
        <taxon>Legionellales</taxon>
        <taxon>Legionellaceae</taxon>
        <taxon>Legionella</taxon>
    </lineage>
</organism>
<dbReference type="EMBL" id="UGOD01000001">
    <property type="protein sequence ID" value="STX50482.1"/>
    <property type="molecule type" value="Genomic_DNA"/>
</dbReference>
<evidence type="ECO:0000313" key="1">
    <source>
        <dbReference type="EMBL" id="STX50482.1"/>
    </source>
</evidence>
<dbReference type="Proteomes" id="UP000254794">
    <property type="component" value="Unassembled WGS sequence"/>
</dbReference>
<proteinExistence type="predicted"/>
<keyword evidence="2" id="KW-1185">Reference proteome</keyword>